<organism evidence="2">
    <name type="scientific">Palpitomonas bilix</name>
    <dbReference type="NCBI Taxonomy" id="652834"/>
    <lineage>
        <taxon>Eukaryota</taxon>
        <taxon>Eukaryota incertae sedis</taxon>
    </lineage>
</organism>
<feature type="transmembrane region" description="Helical" evidence="1">
    <location>
        <begin position="114"/>
        <end position="131"/>
    </location>
</feature>
<protein>
    <submittedName>
        <fullName evidence="2">Uncharacterized protein</fullName>
    </submittedName>
</protein>
<sequence>MIKDRGKSESSLAAFRTSNASCLPVGQPFFSSSYSGLDSIINKYSKQAYSLVASLENLNYYTRSFDAENTIRLDSSIHDFLWQIGREDLKEGLAQSKQLLVSDLQQYWSVETKLSGLGFSFLVLAVLVMYWKMLQHFLKKTEQESPRAAAMSRKEKNVRGFMGIQEQACQHGFGVPEPVALSL</sequence>
<evidence type="ECO:0000313" key="2">
    <source>
        <dbReference type="EMBL" id="CAE0254815.1"/>
    </source>
</evidence>
<reference evidence="2" key="1">
    <citation type="submission" date="2021-01" db="EMBL/GenBank/DDBJ databases">
        <authorList>
            <person name="Corre E."/>
            <person name="Pelletier E."/>
            <person name="Niang G."/>
            <person name="Scheremetjew M."/>
            <person name="Finn R."/>
            <person name="Kale V."/>
            <person name="Holt S."/>
            <person name="Cochrane G."/>
            <person name="Meng A."/>
            <person name="Brown T."/>
            <person name="Cohen L."/>
        </authorList>
    </citation>
    <scope>NUCLEOTIDE SEQUENCE</scope>
    <source>
        <strain evidence="2">NIES-2562</strain>
    </source>
</reference>
<keyword evidence="1" id="KW-0472">Membrane</keyword>
<dbReference type="AlphaFoldDB" id="A0A7S3DE48"/>
<gene>
    <name evidence="2" type="ORF">PBIL07802_LOCUS17063</name>
</gene>
<keyword evidence="1" id="KW-0812">Transmembrane</keyword>
<keyword evidence="1" id="KW-1133">Transmembrane helix</keyword>
<accession>A0A7S3DE48</accession>
<proteinExistence type="predicted"/>
<evidence type="ECO:0000256" key="1">
    <source>
        <dbReference type="SAM" id="Phobius"/>
    </source>
</evidence>
<dbReference type="EMBL" id="HBIB01026401">
    <property type="protein sequence ID" value="CAE0254815.1"/>
    <property type="molecule type" value="Transcribed_RNA"/>
</dbReference>
<name>A0A7S3DE48_9EUKA</name>